<dbReference type="SUPFAM" id="SSF52096">
    <property type="entry name" value="ClpP/crotonase"/>
    <property type="match status" value="1"/>
</dbReference>
<feature type="compositionally biased region" description="Polar residues" evidence="1">
    <location>
        <begin position="399"/>
        <end position="408"/>
    </location>
</feature>
<dbReference type="PANTHER" id="PTHR43684:SF13">
    <property type="entry name" value="CHROMODOMAIN Y-LIKE PROTEIN"/>
    <property type="match status" value="1"/>
</dbReference>
<feature type="compositionally biased region" description="Low complexity" evidence="1">
    <location>
        <begin position="687"/>
        <end position="699"/>
    </location>
</feature>
<feature type="region of interest" description="Disordered" evidence="1">
    <location>
        <begin position="430"/>
        <end position="468"/>
    </location>
</feature>
<feature type="region of interest" description="Disordered" evidence="1">
    <location>
        <begin position="68"/>
        <end position="124"/>
    </location>
</feature>
<dbReference type="InterPro" id="IPR029045">
    <property type="entry name" value="ClpP/crotonase-like_dom_sf"/>
</dbReference>
<feature type="compositionally biased region" description="Low complexity" evidence="1">
    <location>
        <begin position="308"/>
        <end position="317"/>
    </location>
</feature>
<reference evidence="2 3" key="1">
    <citation type="journal article" date="2017" name="G3 (Bethesda)">
        <title>The Physical Genome Mapping of Anopheles albimanus Corrected Scaffold Misassemblies and Identified Interarm Rearrangements in Genus Anopheles.</title>
        <authorList>
            <person name="Artemov G.N."/>
            <person name="Peery A.N."/>
            <person name="Jiang X."/>
            <person name="Tu Z."/>
            <person name="Stegniy V.N."/>
            <person name="Sharakhova M.V."/>
            <person name="Sharakhov I.V."/>
        </authorList>
    </citation>
    <scope>NUCLEOTIDE SEQUENCE [LARGE SCALE GENOMIC DNA]</scope>
    <source>
        <strain evidence="2 3">ALBI9_A</strain>
    </source>
</reference>
<dbReference type="RefSeq" id="XP_035791153.1">
    <property type="nucleotide sequence ID" value="XM_035935260.1"/>
</dbReference>
<feature type="region of interest" description="Disordered" evidence="1">
    <location>
        <begin position="762"/>
        <end position="783"/>
    </location>
</feature>
<feature type="region of interest" description="Disordered" evidence="1">
    <location>
        <begin position="543"/>
        <end position="575"/>
    </location>
</feature>
<feature type="compositionally biased region" description="Basic and acidic residues" evidence="1">
    <location>
        <begin position="276"/>
        <end position="294"/>
    </location>
</feature>
<feature type="region of interest" description="Disordered" evidence="1">
    <location>
        <begin position="821"/>
        <end position="865"/>
    </location>
</feature>
<dbReference type="VEuPathDB" id="VectorBase:AALB004632"/>
<dbReference type="GeneID" id="118466225"/>
<dbReference type="InterPro" id="IPR001753">
    <property type="entry name" value="Enoyl-CoA_hydra/iso"/>
</dbReference>
<feature type="compositionally biased region" description="Basic and acidic residues" evidence="1">
    <location>
        <begin position="70"/>
        <end position="86"/>
    </location>
</feature>
<proteinExistence type="predicted"/>
<evidence type="ECO:0000313" key="2">
    <source>
        <dbReference type="EnsemblMetazoa" id="AALB004632-PA"/>
    </source>
</evidence>
<dbReference type="AlphaFoldDB" id="A0A182FDP1"/>
<accession>A0A182FDP1</accession>
<dbReference type="CTD" id="116874"/>
<dbReference type="KEGG" id="aali:118466225"/>
<organism evidence="2 3">
    <name type="scientific">Anopheles albimanus</name>
    <name type="common">New world malaria mosquito</name>
    <dbReference type="NCBI Taxonomy" id="7167"/>
    <lineage>
        <taxon>Eukaryota</taxon>
        <taxon>Metazoa</taxon>
        <taxon>Ecdysozoa</taxon>
        <taxon>Arthropoda</taxon>
        <taxon>Hexapoda</taxon>
        <taxon>Insecta</taxon>
        <taxon>Pterygota</taxon>
        <taxon>Neoptera</taxon>
        <taxon>Endopterygota</taxon>
        <taxon>Diptera</taxon>
        <taxon>Nematocera</taxon>
        <taxon>Culicoidea</taxon>
        <taxon>Culicidae</taxon>
        <taxon>Anophelinae</taxon>
        <taxon>Anopheles</taxon>
    </lineage>
</organism>
<dbReference type="Gene3D" id="3.90.226.10">
    <property type="entry name" value="2-enoyl-CoA Hydratase, Chain A, domain 1"/>
    <property type="match status" value="1"/>
</dbReference>
<name>A0A182FDP1_ANOAL</name>
<dbReference type="OrthoDB" id="6357915at2759"/>
<dbReference type="PANTHER" id="PTHR43684">
    <property type="match status" value="1"/>
</dbReference>
<sequence length="1149" mass="124838">MSISTKEVNRTMDRDDREVAASEASILGDVVSDDALYGTAGPAIKTATPAEDVCLLSDDECKILTTLEPATKRSQEEPKPDRRLDAAPKISKATSDTSQLADKRNTVTKENTAAKPSTEAVQDGVKPAIQLPSKEDLINKIRSRLSKTIEVKPLNPQPVEEVVETSGIIEIPPDLILSTEIPATPVASSTTKEAELEDHDLIAILEGNDVQIRRATDIGASDETSVVEDNIMFEEMQIVIVNGDELQQAQLEREKEIARRQMANLPPPQKRGRPKQKPDLAKPATERPAVKKSSELVGPSQDTAATEQPQQQQQLLPVKTTPVTVLGQTTIRPIPKKPSSPVIAVAKVKDEFAKVKSEELSSSKPKSNVLPTVNKTAKKPAEHSGATVDRKLAKPAKPSPTNSASPATGTKRELIDSLVSDWDDDAVGNALPVKAEKTQSTTSKPLPDRPVIVQQPSVPEQPAAEPPKRLVKKKIIWDPSDATVPFSVLVKSNRSEVPITAGGSTPKMHQEGGMRFRKRADSVAVHMIQDRSQRAPIVVQQRKRAITPEPSKPKDTLMMRPPVPQATDAKASKKRKNEIEKLLGDEGAINMLYEVECETTHTDLLKGAAVDTSDEEEKLQAKAKIITDAVIKQGKSPNEVTTAAGVRVRPKRAPTPSPVIPQTIGTNKGSSNTLTDTLPEIKAKKTPSPNSSGHSNNGSAKPVRGTATGPGRKRRNTSATKSWDYVYNAPGGEDAMIIRRRSNSSYSSCDSPRRLSVECLPAPEETIKSSPPNESKKKSLDDDEEVFAKPANTATPKLVPIVDAQLLSNMKNIMSKALKGKIVKPDPPSDHETKVAEQLTSSPPSDGKPVPKKPRMKQVGPMRTGASLNGFDEALNRCIEQLKQITCSKNGAYVEVRLNSCGVLPQAAKSKEAMQNVFSCTVMKELTELFPLLEKDSSIKAVLLCSDGYDFSRGLDIGYLVRTEEPELKNAALELSECLKIFLKTLLCFTKPIVAAVHGDVLGLGVMLLPVFDVVVAQAGTSFMAPYGHFGYLPEALKAFSSCRTLKPKAHTDLLLLGKRISCPNALEYGLITEQVEPNRLLVRAQLLTKTVAAQSSQALQSIKNHLRYDLLTNLDAALALEQKQHVKQWVTPECQQMFREFVSKGGVL</sequence>
<evidence type="ECO:0000313" key="3">
    <source>
        <dbReference type="Proteomes" id="UP000069272"/>
    </source>
</evidence>
<feature type="region of interest" description="Disordered" evidence="1">
    <location>
        <begin position="641"/>
        <end position="719"/>
    </location>
</feature>
<feature type="region of interest" description="Disordered" evidence="1">
    <location>
        <begin position="354"/>
        <end position="416"/>
    </location>
</feature>
<reference evidence="2" key="2">
    <citation type="submission" date="2022-08" db="UniProtKB">
        <authorList>
            <consortium name="EnsemblMetazoa"/>
        </authorList>
    </citation>
    <scope>IDENTIFICATION</scope>
    <source>
        <strain evidence="2">STECLA/ALBI9_A</strain>
    </source>
</reference>
<evidence type="ECO:0000256" key="1">
    <source>
        <dbReference type="SAM" id="MobiDB-lite"/>
    </source>
</evidence>
<protein>
    <submittedName>
        <fullName evidence="2">Uncharacterized protein</fullName>
    </submittedName>
</protein>
<dbReference type="InterPro" id="IPR051053">
    <property type="entry name" value="ECH/Chromodomain_protein"/>
</dbReference>
<feature type="compositionally biased region" description="Polar residues" evidence="1">
    <location>
        <begin position="663"/>
        <end position="676"/>
    </location>
</feature>
<dbReference type="CDD" id="cd06558">
    <property type="entry name" value="crotonase-like"/>
    <property type="match status" value="1"/>
</dbReference>
<dbReference type="STRING" id="7167.A0A182FDP1"/>
<feature type="region of interest" description="Disordered" evidence="1">
    <location>
        <begin position="260"/>
        <end position="319"/>
    </location>
</feature>
<dbReference type="VEuPathDB" id="VectorBase:AALB20_031908"/>
<keyword evidence="3" id="KW-1185">Reference proteome</keyword>
<feature type="compositionally biased region" description="Basic and acidic residues" evidence="1">
    <location>
        <begin position="823"/>
        <end position="835"/>
    </location>
</feature>
<dbReference type="EnsemblMetazoa" id="AALB004632-RA">
    <property type="protein sequence ID" value="AALB004632-PA"/>
    <property type="gene ID" value="AALB004632"/>
</dbReference>
<dbReference type="Pfam" id="PF00378">
    <property type="entry name" value="ECH_1"/>
    <property type="match status" value="1"/>
</dbReference>
<dbReference type="Proteomes" id="UP000069272">
    <property type="component" value="Chromosome 3L"/>
</dbReference>